<name>A0A8H8DK00_9FUNG</name>
<evidence type="ECO:0000313" key="2">
    <source>
        <dbReference type="EMBL" id="KAG5460657.1"/>
    </source>
</evidence>
<gene>
    <name evidence="2" type="ORF">BJ554DRAFT_7263</name>
</gene>
<organism evidence="2 3">
    <name type="scientific">Olpidium bornovanus</name>
    <dbReference type="NCBI Taxonomy" id="278681"/>
    <lineage>
        <taxon>Eukaryota</taxon>
        <taxon>Fungi</taxon>
        <taxon>Fungi incertae sedis</taxon>
        <taxon>Olpidiomycota</taxon>
        <taxon>Olpidiomycotina</taxon>
        <taxon>Olpidiomycetes</taxon>
        <taxon>Olpidiales</taxon>
        <taxon>Olpidiaceae</taxon>
        <taxon>Olpidium</taxon>
    </lineage>
</organism>
<evidence type="ECO:0000313" key="3">
    <source>
        <dbReference type="Proteomes" id="UP000673691"/>
    </source>
</evidence>
<dbReference type="Proteomes" id="UP000673691">
    <property type="component" value="Unassembled WGS sequence"/>
</dbReference>
<comment type="caution">
    <text evidence="2">The sequence shown here is derived from an EMBL/GenBank/DDBJ whole genome shotgun (WGS) entry which is preliminary data.</text>
</comment>
<accession>A0A8H8DK00</accession>
<evidence type="ECO:0000256" key="1">
    <source>
        <dbReference type="SAM" id="MobiDB-lite"/>
    </source>
</evidence>
<reference evidence="2 3" key="1">
    <citation type="journal article" name="Sci. Rep.">
        <title>Genome-scale phylogenetic analyses confirm Olpidium as the closest living zoosporic fungus to the non-flagellated, terrestrial fungi.</title>
        <authorList>
            <person name="Chang Y."/>
            <person name="Rochon D."/>
            <person name="Sekimoto S."/>
            <person name="Wang Y."/>
            <person name="Chovatia M."/>
            <person name="Sandor L."/>
            <person name="Salamov A."/>
            <person name="Grigoriev I.V."/>
            <person name="Stajich J.E."/>
            <person name="Spatafora J.W."/>
        </authorList>
    </citation>
    <scope>NUCLEOTIDE SEQUENCE [LARGE SCALE GENOMIC DNA]</scope>
    <source>
        <strain evidence="2">S191</strain>
    </source>
</reference>
<keyword evidence="3" id="KW-1185">Reference proteome</keyword>
<feature type="region of interest" description="Disordered" evidence="1">
    <location>
        <begin position="1"/>
        <end position="22"/>
    </location>
</feature>
<dbReference type="AlphaFoldDB" id="A0A8H8DK00"/>
<dbReference type="EMBL" id="JAEFCI010004890">
    <property type="protein sequence ID" value="KAG5460657.1"/>
    <property type="molecule type" value="Genomic_DNA"/>
</dbReference>
<protein>
    <submittedName>
        <fullName evidence="2">Uncharacterized protein</fullName>
    </submittedName>
</protein>
<sequence>MPWRCSLGGARSIKRQPKVRSGEPSSVIWHLLWANAGGKADHEKAVLAVKALLRKEKDDKQLLEGKRLRRRGVRVDFGWTALKRFSLSRGTAAKKQPHSGYADARSERQGQRGLNVRTGPISTRRPPRCRP</sequence>
<proteinExistence type="predicted"/>
<feature type="region of interest" description="Disordered" evidence="1">
    <location>
        <begin position="88"/>
        <end position="131"/>
    </location>
</feature>